<evidence type="ECO:0000313" key="10">
    <source>
        <dbReference type="Proteomes" id="UP000809273"/>
    </source>
</evidence>
<proteinExistence type="predicted"/>
<evidence type="ECO:0000256" key="6">
    <source>
        <dbReference type="ARBA" id="ARBA00023277"/>
    </source>
</evidence>
<feature type="domain" description="Cytidyltransferase-like" evidence="8">
    <location>
        <begin position="28"/>
        <end position="152"/>
    </location>
</feature>
<keyword evidence="3 9" id="KW-0548">Nucleotidyltransferase</keyword>
<keyword evidence="5" id="KW-0067">ATP-binding</keyword>
<evidence type="ECO:0000256" key="1">
    <source>
        <dbReference type="ARBA" id="ARBA00012519"/>
    </source>
</evidence>
<dbReference type="NCBIfam" id="TIGR02199">
    <property type="entry name" value="rfaE_dom_II"/>
    <property type="match status" value="1"/>
</dbReference>
<dbReference type="Gene3D" id="3.40.50.620">
    <property type="entry name" value="HUPs"/>
    <property type="match status" value="1"/>
</dbReference>
<dbReference type="InterPro" id="IPR050385">
    <property type="entry name" value="Archaeal_FAD_synthase"/>
</dbReference>
<protein>
    <recommendedName>
        <fullName evidence="1">D-glycero-beta-D-manno-heptose 1-phosphate adenylyltransferase</fullName>
        <ecNumber evidence="1">2.7.7.70</ecNumber>
    </recommendedName>
</protein>
<evidence type="ECO:0000259" key="8">
    <source>
        <dbReference type="Pfam" id="PF01467"/>
    </source>
</evidence>
<dbReference type="SUPFAM" id="SSF52374">
    <property type="entry name" value="Nucleotidylyl transferase"/>
    <property type="match status" value="1"/>
</dbReference>
<accession>A0A9D8KDR8</accession>
<name>A0A9D8KDR8_9DELT</name>
<evidence type="ECO:0000313" key="9">
    <source>
        <dbReference type="EMBL" id="MBN1571721.1"/>
    </source>
</evidence>
<dbReference type="GO" id="GO:0005524">
    <property type="term" value="F:ATP binding"/>
    <property type="evidence" value="ECO:0007669"/>
    <property type="project" value="UniProtKB-KW"/>
</dbReference>
<dbReference type="EMBL" id="JAFGIX010000003">
    <property type="protein sequence ID" value="MBN1571721.1"/>
    <property type="molecule type" value="Genomic_DNA"/>
</dbReference>
<keyword evidence="4" id="KW-0547">Nucleotide-binding</keyword>
<sequence>MSRDKIYKSDELAGVIRGLKAEGKTVVFTNGCFDILHVGHVRYLAVAKGEGDVLVVGVNSDSSVRGLKGQGRPVQDEESRAEIIASLRSVDYVVIFDESDPLSLILKLKPDVLVKGEDWQAGEIIGGKEVESWGGRVVRAKLSPGSSTTSIIEKIRGG</sequence>
<keyword evidence="6" id="KW-0119">Carbohydrate metabolism</keyword>
<reference evidence="9" key="2">
    <citation type="submission" date="2021-01" db="EMBL/GenBank/DDBJ databases">
        <authorList>
            <person name="Hahn C.R."/>
            <person name="Youssef N.H."/>
            <person name="Elshahed M."/>
        </authorList>
    </citation>
    <scope>NUCLEOTIDE SEQUENCE</scope>
    <source>
        <strain evidence="9">Zod_Metabat.24</strain>
    </source>
</reference>
<dbReference type="EC" id="2.7.7.70" evidence="1"/>
<comment type="catalytic activity">
    <reaction evidence="7">
        <text>D-glycero-beta-D-manno-heptose 1-phosphate + ATP + H(+) = ADP-D-glycero-beta-D-manno-heptose + diphosphate</text>
        <dbReference type="Rhea" id="RHEA:27465"/>
        <dbReference type="ChEBI" id="CHEBI:15378"/>
        <dbReference type="ChEBI" id="CHEBI:30616"/>
        <dbReference type="ChEBI" id="CHEBI:33019"/>
        <dbReference type="ChEBI" id="CHEBI:59967"/>
        <dbReference type="ChEBI" id="CHEBI:61593"/>
        <dbReference type="EC" id="2.7.7.70"/>
    </reaction>
</comment>
<comment type="caution">
    <text evidence="9">The sequence shown here is derived from an EMBL/GenBank/DDBJ whole genome shotgun (WGS) entry which is preliminary data.</text>
</comment>
<dbReference type="GO" id="GO:0016779">
    <property type="term" value="F:nucleotidyltransferase activity"/>
    <property type="evidence" value="ECO:0007669"/>
    <property type="project" value="UniProtKB-KW"/>
</dbReference>
<dbReference type="GO" id="GO:0005975">
    <property type="term" value="P:carbohydrate metabolic process"/>
    <property type="evidence" value="ECO:0007669"/>
    <property type="project" value="InterPro"/>
</dbReference>
<evidence type="ECO:0000256" key="2">
    <source>
        <dbReference type="ARBA" id="ARBA00022679"/>
    </source>
</evidence>
<reference evidence="9" key="1">
    <citation type="journal article" date="2021" name="Environ. Microbiol.">
        <title>Genomic characterization of three novel Desulfobacterota classes expand the metabolic and phylogenetic diversity of the phylum.</title>
        <authorList>
            <person name="Murphy C.L."/>
            <person name="Biggerstaff J."/>
            <person name="Eichhorn A."/>
            <person name="Ewing E."/>
            <person name="Shahan R."/>
            <person name="Soriano D."/>
            <person name="Stewart S."/>
            <person name="VanMol K."/>
            <person name="Walker R."/>
            <person name="Walters P."/>
            <person name="Elshahed M.S."/>
            <person name="Youssef N.H."/>
        </authorList>
    </citation>
    <scope>NUCLEOTIDE SEQUENCE</scope>
    <source>
        <strain evidence="9">Zod_Metabat.24</strain>
    </source>
</reference>
<dbReference type="InterPro" id="IPR014729">
    <property type="entry name" value="Rossmann-like_a/b/a_fold"/>
</dbReference>
<evidence type="ECO:0000256" key="7">
    <source>
        <dbReference type="ARBA" id="ARBA00047428"/>
    </source>
</evidence>
<dbReference type="InterPro" id="IPR004821">
    <property type="entry name" value="Cyt_trans-like"/>
</dbReference>
<dbReference type="PANTHER" id="PTHR43793">
    <property type="entry name" value="FAD SYNTHASE"/>
    <property type="match status" value="1"/>
</dbReference>
<dbReference type="AlphaFoldDB" id="A0A9D8KDR8"/>
<organism evidence="9 10">
    <name type="scientific">Candidatus Zymogenus saltonus</name>
    <dbReference type="NCBI Taxonomy" id="2844893"/>
    <lineage>
        <taxon>Bacteria</taxon>
        <taxon>Deltaproteobacteria</taxon>
        <taxon>Candidatus Zymogenia</taxon>
        <taxon>Candidatus Zymogeniales</taxon>
        <taxon>Candidatus Zymogenaceae</taxon>
        <taxon>Candidatus Zymogenus</taxon>
    </lineage>
</organism>
<dbReference type="NCBIfam" id="TIGR00125">
    <property type="entry name" value="cyt_tran_rel"/>
    <property type="match status" value="1"/>
</dbReference>
<dbReference type="PANTHER" id="PTHR43793:SF2">
    <property type="entry name" value="BIFUNCTIONAL PROTEIN HLDE"/>
    <property type="match status" value="1"/>
</dbReference>
<keyword evidence="2" id="KW-0808">Transferase</keyword>
<evidence type="ECO:0000256" key="5">
    <source>
        <dbReference type="ARBA" id="ARBA00022840"/>
    </source>
</evidence>
<dbReference type="GO" id="GO:0016773">
    <property type="term" value="F:phosphotransferase activity, alcohol group as acceptor"/>
    <property type="evidence" value="ECO:0007669"/>
    <property type="project" value="InterPro"/>
</dbReference>
<gene>
    <name evidence="9" type="primary">rfaE2</name>
    <name evidence="9" type="ORF">JW984_00820</name>
</gene>
<dbReference type="InterPro" id="IPR011914">
    <property type="entry name" value="RfaE_dom_II"/>
</dbReference>
<dbReference type="Pfam" id="PF01467">
    <property type="entry name" value="CTP_transf_like"/>
    <property type="match status" value="1"/>
</dbReference>
<evidence type="ECO:0000256" key="4">
    <source>
        <dbReference type="ARBA" id="ARBA00022741"/>
    </source>
</evidence>
<evidence type="ECO:0000256" key="3">
    <source>
        <dbReference type="ARBA" id="ARBA00022695"/>
    </source>
</evidence>
<dbReference type="Proteomes" id="UP000809273">
    <property type="component" value="Unassembled WGS sequence"/>
</dbReference>